<dbReference type="Proteomes" id="UP000619486">
    <property type="component" value="Unassembled WGS sequence"/>
</dbReference>
<feature type="region of interest" description="Disordered" evidence="1">
    <location>
        <begin position="80"/>
        <end position="144"/>
    </location>
</feature>
<proteinExistence type="predicted"/>
<dbReference type="Pfam" id="PF19908">
    <property type="entry name" value="DUF6381"/>
    <property type="match status" value="1"/>
</dbReference>
<accession>A0A918HAW0</accession>
<feature type="compositionally biased region" description="Basic and acidic residues" evidence="1">
    <location>
        <begin position="86"/>
        <end position="129"/>
    </location>
</feature>
<sequence>MQNARIVHLDPCDALALRAAGEDLPEPLDIRQLGHTITPSRGPVTSRVAPRASVRRTFDVRTGGRTASLVGSVRRTARSALMSTADESRIHARQMREKAKELDRAAEGAADPQEKQRLRDEARRLRDQSEQESGMASGDIYPDR</sequence>
<dbReference type="InterPro" id="IPR045961">
    <property type="entry name" value="DUF6381"/>
</dbReference>
<organism evidence="2 3">
    <name type="scientific">Streptomyces purpureus</name>
    <dbReference type="NCBI Taxonomy" id="1951"/>
    <lineage>
        <taxon>Bacteria</taxon>
        <taxon>Bacillati</taxon>
        <taxon>Actinomycetota</taxon>
        <taxon>Actinomycetes</taxon>
        <taxon>Kitasatosporales</taxon>
        <taxon>Streptomycetaceae</taxon>
        <taxon>Streptomyces</taxon>
    </lineage>
</organism>
<dbReference type="EMBL" id="BMQQ01000023">
    <property type="protein sequence ID" value="GGT50870.1"/>
    <property type="molecule type" value="Genomic_DNA"/>
</dbReference>
<gene>
    <name evidence="2" type="ORF">GCM10014713_51180</name>
</gene>
<comment type="caution">
    <text evidence="2">The sequence shown here is derived from an EMBL/GenBank/DDBJ whole genome shotgun (WGS) entry which is preliminary data.</text>
</comment>
<evidence type="ECO:0000256" key="1">
    <source>
        <dbReference type="SAM" id="MobiDB-lite"/>
    </source>
</evidence>
<evidence type="ECO:0000313" key="2">
    <source>
        <dbReference type="EMBL" id="GGT50870.1"/>
    </source>
</evidence>
<reference evidence="2" key="1">
    <citation type="journal article" date="2014" name="Int. J. Syst. Evol. Microbiol.">
        <title>Complete genome sequence of Corynebacterium casei LMG S-19264T (=DSM 44701T), isolated from a smear-ripened cheese.</title>
        <authorList>
            <consortium name="US DOE Joint Genome Institute (JGI-PGF)"/>
            <person name="Walter F."/>
            <person name="Albersmeier A."/>
            <person name="Kalinowski J."/>
            <person name="Ruckert C."/>
        </authorList>
    </citation>
    <scope>NUCLEOTIDE SEQUENCE</scope>
    <source>
        <strain evidence="2">JCM 3172</strain>
    </source>
</reference>
<keyword evidence="3" id="KW-1185">Reference proteome</keyword>
<reference evidence="2" key="2">
    <citation type="submission" date="2020-09" db="EMBL/GenBank/DDBJ databases">
        <authorList>
            <person name="Sun Q."/>
            <person name="Ohkuma M."/>
        </authorList>
    </citation>
    <scope>NUCLEOTIDE SEQUENCE</scope>
    <source>
        <strain evidence="2">JCM 3172</strain>
    </source>
</reference>
<name>A0A918HAW0_9ACTN</name>
<evidence type="ECO:0000313" key="3">
    <source>
        <dbReference type="Proteomes" id="UP000619486"/>
    </source>
</evidence>
<dbReference type="AlphaFoldDB" id="A0A918HAW0"/>
<protein>
    <submittedName>
        <fullName evidence="2">Uncharacterized protein</fullName>
    </submittedName>
</protein>